<protein>
    <submittedName>
        <fullName evidence="2">Amidohydrolase</fullName>
    </submittedName>
</protein>
<dbReference type="InterPro" id="IPR006680">
    <property type="entry name" value="Amidohydro-rel"/>
</dbReference>
<dbReference type="PANTHER" id="PTHR43135">
    <property type="entry name" value="ALPHA-D-RIBOSE 1-METHYLPHOSPHONATE 5-TRIPHOSPHATE DIPHOSPHATASE"/>
    <property type="match status" value="1"/>
</dbReference>
<dbReference type="EMBL" id="DVGZ01000075">
    <property type="protein sequence ID" value="HIR47431.1"/>
    <property type="molecule type" value="Genomic_DNA"/>
</dbReference>
<dbReference type="InterPro" id="IPR032466">
    <property type="entry name" value="Metal_Hydrolase"/>
</dbReference>
<name>A0A9D1DE89_9FIRM</name>
<dbReference type="SUPFAM" id="SSF51556">
    <property type="entry name" value="Metallo-dependent hydrolases"/>
    <property type="match status" value="1"/>
</dbReference>
<comment type="caution">
    <text evidence="2">The sequence shown here is derived from an EMBL/GenBank/DDBJ whole genome shotgun (WGS) entry which is preliminary data.</text>
</comment>
<dbReference type="Proteomes" id="UP000824242">
    <property type="component" value="Unassembled WGS sequence"/>
</dbReference>
<dbReference type="Pfam" id="PF01979">
    <property type="entry name" value="Amidohydro_1"/>
    <property type="match status" value="1"/>
</dbReference>
<feature type="domain" description="Amidohydrolase-related" evidence="1">
    <location>
        <begin position="50"/>
        <end position="381"/>
    </location>
</feature>
<reference evidence="2" key="2">
    <citation type="journal article" date="2021" name="PeerJ">
        <title>Extensive microbial diversity within the chicken gut microbiome revealed by metagenomics and culture.</title>
        <authorList>
            <person name="Gilroy R."/>
            <person name="Ravi A."/>
            <person name="Getino M."/>
            <person name="Pursley I."/>
            <person name="Horton D.L."/>
            <person name="Alikhan N.F."/>
            <person name="Baker D."/>
            <person name="Gharbi K."/>
            <person name="Hall N."/>
            <person name="Watson M."/>
            <person name="Adriaenssens E.M."/>
            <person name="Foster-Nyarko E."/>
            <person name="Jarju S."/>
            <person name="Secka A."/>
            <person name="Antonio M."/>
            <person name="Oren A."/>
            <person name="Chaudhuri R.R."/>
            <person name="La Ragione R."/>
            <person name="Hildebrand F."/>
            <person name="Pallen M.J."/>
        </authorList>
    </citation>
    <scope>NUCLEOTIDE SEQUENCE</scope>
    <source>
        <strain evidence="2">ChiSxjej1B13-7958</strain>
    </source>
</reference>
<dbReference type="GO" id="GO:0016810">
    <property type="term" value="F:hydrolase activity, acting on carbon-nitrogen (but not peptide) bonds"/>
    <property type="evidence" value="ECO:0007669"/>
    <property type="project" value="InterPro"/>
</dbReference>
<evidence type="ECO:0000313" key="2">
    <source>
        <dbReference type="EMBL" id="HIR47431.1"/>
    </source>
</evidence>
<dbReference type="PANTHER" id="PTHR43135:SF3">
    <property type="entry name" value="ALPHA-D-RIBOSE 1-METHYLPHOSPHONATE 5-TRIPHOSPHATE DIPHOSPHATASE"/>
    <property type="match status" value="1"/>
</dbReference>
<dbReference type="InterPro" id="IPR051781">
    <property type="entry name" value="Metallo-dep_Hydrolase"/>
</dbReference>
<sequence length="382" mass="41486">MFFTNAVIHTMAGVTLKNGYMRIEGTKIMEIGAMPVEADGEVVDLQGAHVYPGFIDAHTHIGMWEDGLCFEGDDGNEETDPVQPHLRAIDAVNPMDRCFSEAVDAGITTVLTGPGSANPIGGQFAALKTFGKRVDKMIVRAPVAMKMALGENPKNVYHDKNQAPSTRMATAALIRDQLMKAKRYEEAVVRAEEDSEIDPPEYDGKCEALLPVLRGEVKVHFHAHRADDIFTAMRIASEFQLDYVIVHGTEGGLVADELAEEHVRVLSGPLLCDRSKPELRNLTPATPGSLTRAGVPTAIITDHPVVPIQYLPLCAALAVREGMDEEEALAAITCNPAKICGIDDRVGSLEMGKDADFVVFRANPLSLSAKPEMVYISGKRVR</sequence>
<evidence type="ECO:0000313" key="3">
    <source>
        <dbReference type="Proteomes" id="UP000824242"/>
    </source>
</evidence>
<reference evidence="2" key="1">
    <citation type="submission" date="2020-10" db="EMBL/GenBank/DDBJ databases">
        <authorList>
            <person name="Gilroy R."/>
        </authorList>
    </citation>
    <scope>NUCLEOTIDE SEQUENCE</scope>
    <source>
        <strain evidence="2">ChiSxjej1B13-7958</strain>
    </source>
</reference>
<dbReference type="CDD" id="cd01309">
    <property type="entry name" value="Met_dep_hydrolase_C"/>
    <property type="match status" value="1"/>
</dbReference>
<evidence type="ECO:0000259" key="1">
    <source>
        <dbReference type="Pfam" id="PF01979"/>
    </source>
</evidence>
<dbReference type="AlphaFoldDB" id="A0A9D1DE89"/>
<dbReference type="SUPFAM" id="SSF51338">
    <property type="entry name" value="Composite domain of metallo-dependent hydrolases"/>
    <property type="match status" value="1"/>
</dbReference>
<dbReference type="Gene3D" id="3.20.20.140">
    <property type="entry name" value="Metal-dependent hydrolases"/>
    <property type="match status" value="1"/>
</dbReference>
<dbReference type="InterPro" id="IPR011059">
    <property type="entry name" value="Metal-dep_hydrolase_composite"/>
</dbReference>
<gene>
    <name evidence="2" type="ORF">IAB89_07205</name>
</gene>
<proteinExistence type="predicted"/>
<accession>A0A9D1DE89</accession>
<organism evidence="2 3">
    <name type="scientific">Candidatus Caccousia avicola</name>
    <dbReference type="NCBI Taxonomy" id="2840721"/>
    <lineage>
        <taxon>Bacteria</taxon>
        <taxon>Bacillati</taxon>
        <taxon>Bacillota</taxon>
        <taxon>Clostridia</taxon>
        <taxon>Eubacteriales</taxon>
        <taxon>Oscillospiraceae</taxon>
        <taxon>Oscillospiraceae incertae sedis</taxon>
        <taxon>Candidatus Caccousia</taxon>
    </lineage>
</organism>